<accession>A0ABY4W2U2</accession>
<keyword evidence="1" id="KW-0560">Oxidoreductase</keyword>
<protein>
    <submittedName>
        <fullName evidence="3">FAD-binding oxidoreductase</fullName>
    </submittedName>
</protein>
<sequence>MPGEFQNIAVIGAGIVGVSSAEWLRRDGHNVTIIDRLPPGEGTSFGNGGVLARCGVVPVPTPGILGKAPKMLLDPEQPLFVRWSYLVKMLPWLRQYLSASKDEKVQEISDGLVPLLEDAVNEHLALAKGTEAEAFIHPGDYIFLYQDEAGFENDSYVWNLRRKQGFIGAPMDRSALIANDPALGERYHFGYKMQDHGHIADPGGYVKALARHFESQGGHMVQADVKALRSLGEGTEVVLDGGAEKYDRVVIAGGAWSAKLAESLGHNIPLETERGYHIHYLNPNVKPPCPYMVADSKFVATPMADGLRTAGIVEFGGLEAPPSKGPITLLEKGVRKLYPDFEFEEKREWLGHRPAPADSLPFLGPSSHHPSVYCAFGHHHVGLTAGPKTGRMIADMVSDRLPNIDIKPYRVDRFD</sequence>
<proteinExistence type="predicted"/>
<dbReference type="Pfam" id="PF01266">
    <property type="entry name" value="DAO"/>
    <property type="match status" value="1"/>
</dbReference>
<dbReference type="PANTHER" id="PTHR13847:SF289">
    <property type="entry name" value="GLYCINE OXIDASE"/>
    <property type="match status" value="1"/>
</dbReference>
<evidence type="ECO:0000313" key="4">
    <source>
        <dbReference type="Proteomes" id="UP001056291"/>
    </source>
</evidence>
<evidence type="ECO:0000259" key="2">
    <source>
        <dbReference type="Pfam" id="PF01266"/>
    </source>
</evidence>
<dbReference type="EMBL" id="CP098747">
    <property type="protein sequence ID" value="USG61498.1"/>
    <property type="molecule type" value="Genomic_DNA"/>
</dbReference>
<dbReference type="InterPro" id="IPR036188">
    <property type="entry name" value="FAD/NAD-bd_sf"/>
</dbReference>
<dbReference type="SUPFAM" id="SSF51905">
    <property type="entry name" value="FAD/NAD(P)-binding domain"/>
    <property type="match status" value="1"/>
</dbReference>
<dbReference type="PANTHER" id="PTHR13847">
    <property type="entry name" value="SARCOSINE DEHYDROGENASE-RELATED"/>
    <property type="match status" value="1"/>
</dbReference>
<gene>
    <name evidence="3" type="ORF">NBZ79_00720</name>
</gene>
<dbReference type="SUPFAM" id="SSF54373">
    <property type="entry name" value="FAD-linked reductases, C-terminal domain"/>
    <property type="match status" value="1"/>
</dbReference>
<dbReference type="RefSeq" id="WP_251934568.1">
    <property type="nucleotide sequence ID" value="NZ_CP098747.1"/>
</dbReference>
<reference evidence="3" key="1">
    <citation type="submission" date="2022-06" db="EMBL/GenBank/DDBJ databases">
        <title>Sneathiella actinostolidae sp. nov., isolated from a sea anemonein the Western Pacific Ocean.</title>
        <authorList>
            <person name="Wei M.J."/>
        </authorList>
    </citation>
    <scope>NUCLEOTIDE SEQUENCE</scope>
    <source>
        <strain evidence="3">PHK-P5</strain>
    </source>
</reference>
<name>A0ABY4W2U2_9PROT</name>
<feature type="domain" description="FAD dependent oxidoreductase" evidence="2">
    <location>
        <begin position="8"/>
        <end position="396"/>
    </location>
</feature>
<dbReference type="Proteomes" id="UP001056291">
    <property type="component" value="Chromosome"/>
</dbReference>
<evidence type="ECO:0000256" key="1">
    <source>
        <dbReference type="ARBA" id="ARBA00023002"/>
    </source>
</evidence>
<keyword evidence="4" id="KW-1185">Reference proteome</keyword>
<dbReference type="Gene3D" id="3.30.9.10">
    <property type="entry name" value="D-Amino Acid Oxidase, subunit A, domain 2"/>
    <property type="match status" value="1"/>
</dbReference>
<dbReference type="InterPro" id="IPR006076">
    <property type="entry name" value="FAD-dep_OxRdtase"/>
</dbReference>
<dbReference type="Gene3D" id="3.50.50.60">
    <property type="entry name" value="FAD/NAD(P)-binding domain"/>
    <property type="match status" value="2"/>
</dbReference>
<organism evidence="3 4">
    <name type="scientific">Sneathiella marina</name>
    <dbReference type="NCBI Taxonomy" id="2950108"/>
    <lineage>
        <taxon>Bacteria</taxon>
        <taxon>Pseudomonadati</taxon>
        <taxon>Pseudomonadota</taxon>
        <taxon>Alphaproteobacteria</taxon>
        <taxon>Sneathiellales</taxon>
        <taxon>Sneathiellaceae</taxon>
        <taxon>Sneathiella</taxon>
    </lineage>
</organism>
<evidence type="ECO:0000313" key="3">
    <source>
        <dbReference type="EMBL" id="USG61498.1"/>
    </source>
</evidence>